<evidence type="ECO:0000256" key="1">
    <source>
        <dbReference type="SAM" id="Phobius"/>
    </source>
</evidence>
<reference evidence="2" key="1">
    <citation type="submission" date="2021-04" db="EMBL/GenBank/DDBJ databases">
        <authorList>
            <person name="Chebbi M.A.C M."/>
        </authorList>
    </citation>
    <scope>NUCLEOTIDE SEQUENCE</scope>
</reference>
<organism evidence="2 3">
    <name type="scientific">Cotesia congregata</name>
    <name type="common">Parasitoid wasp</name>
    <name type="synonym">Apanteles congregatus</name>
    <dbReference type="NCBI Taxonomy" id="51543"/>
    <lineage>
        <taxon>Eukaryota</taxon>
        <taxon>Metazoa</taxon>
        <taxon>Ecdysozoa</taxon>
        <taxon>Arthropoda</taxon>
        <taxon>Hexapoda</taxon>
        <taxon>Insecta</taxon>
        <taxon>Pterygota</taxon>
        <taxon>Neoptera</taxon>
        <taxon>Endopterygota</taxon>
        <taxon>Hymenoptera</taxon>
        <taxon>Apocrita</taxon>
        <taxon>Ichneumonoidea</taxon>
        <taxon>Braconidae</taxon>
        <taxon>Microgastrinae</taxon>
        <taxon>Cotesia</taxon>
    </lineage>
</organism>
<name>A0A8J2HR63_COTCN</name>
<feature type="transmembrane region" description="Helical" evidence="1">
    <location>
        <begin position="29"/>
        <end position="49"/>
    </location>
</feature>
<evidence type="ECO:0000313" key="2">
    <source>
        <dbReference type="EMBL" id="CAG5103725.1"/>
    </source>
</evidence>
<accession>A0A8J2HR63</accession>
<comment type="caution">
    <text evidence="2">The sequence shown here is derived from an EMBL/GenBank/DDBJ whole genome shotgun (WGS) entry which is preliminary data.</text>
</comment>
<evidence type="ECO:0000313" key="3">
    <source>
        <dbReference type="Proteomes" id="UP000786811"/>
    </source>
</evidence>
<dbReference type="EMBL" id="CAJNRD030001123">
    <property type="protein sequence ID" value="CAG5103725.1"/>
    <property type="molecule type" value="Genomic_DNA"/>
</dbReference>
<dbReference type="OrthoDB" id="8117569at2759"/>
<keyword evidence="3" id="KW-1185">Reference proteome</keyword>
<keyword evidence="1" id="KW-1133">Transmembrane helix</keyword>
<dbReference type="AlphaFoldDB" id="A0A8J2HR63"/>
<keyword evidence="1" id="KW-0472">Membrane</keyword>
<protein>
    <submittedName>
        <fullName evidence="2">Uncharacterized protein</fullName>
    </submittedName>
</protein>
<proteinExistence type="predicted"/>
<gene>
    <name evidence="2" type="ORF">HICCMSTLAB_LOCUS11653</name>
</gene>
<keyword evidence="1" id="KW-0812">Transmembrane</keyword>
<dbReference type="Proteomes" id="UP000786811">
    <property type="component" value="Unassembled WGS sequence"/>
</dbReference>
<sequence>MPAELDVKHLGTVVLASTENLQQRLRKPLYLLIMNKIILIVSLIGAAVAKPSALFLSPALVELRPGAQIGLDGKVVDTPEVAFAKAEHAAAHLNERLNHVSAQSPVAVPVAKIDVSGGAPVGVDGRVVDTPEVALAKAEHAAAHLNEQLESHSADSNILTYKLAKLQPGAPIGLDGRVLETPEVALARAEHAAAHINERLNHAAKEAIIPTYSYSYIAPSPVIVLSMALASQAAYQEFGPQKFGPQDYGLGHQEYAHQPQPIHNQRFAPPAPVGHDGNVIDTPEVAQAKAAHFEEFAKAKARAAASQEKEPLDSHPHYQQYESPAPVHRAPAPVHYAPAPAPVHSAPAPLPSYRLASSHYPVSEPHYHNAEPHFNPEPASYNHQPAPHHFAGPVAPKAHFQPAPLAKDGTVIDTPEVAALKAARLAELADAEARAAKYAGDNYDEQGFNAGHAGHGAPAQVQYNSAYPAQPAYSPYGKFK</sequence>